<organism evidence="3 4">
    <name type="scientific">Neolewinella maritima</name>
    <dbReference type="NCBI Taxonomy" id="1383882"/>
    <lineage>
        <taxon>Bacteria</taxon>
        <taxon>Pseudomonadati</taxon>
        <taxon>Bacteroidota</taxon>
        <taxon>Saprospiria</taxon>
        <taxon>Saprospirales</taxon>
        <taxon>Lewinellaceae</taxon>
        <taxon>Neolewinella</taxon>
    </lineage>
</organism>
<dbReference type="EMBL" id="CAKLPZ010000001">
    <property type="protein sequence ID" value="CAH1000040.1"/>
    <property type="molecule type" value="Genomic_DNA"/>
</dbReference>
<dbReference type="InterPro" id="IPR019060">
    <property type="entry name" value="DUF2382"/>
</dbReference>
<protein>
    <recommendedName>
        <fullName evidence="2">DUF2382 domain-containing protein</fullName>
    </recommendedName>
</protein>
<reference evidence="3" key="1">
    <citation type="submission" date="2021-12" db="EMBL/GenBank/DDBJ databases">
        <authorList>
            <person name="Rodrigo-Torres L."/>
            <person name="Arahal R. D."/>
            <person name="Lucena T."/>
        </authorList>
    </citation>
    <scope>NUCLEOTIDE SEQUENCE</scope>
    <source>
        <strain evidence="3">CECT 8419</strain>
    </source>
</reference>
<keyword evidence="4" id="KW-1185">Reference proteome</keyword>
<accession>A0ABM9AZ96</accession>
<dbReference type="RefSeq" id="WP_264758995.1">
    <property type="nucleotide sequence ID" value="NZ_CAKLPZ010000001.1"/>
</dbReference>
<gene>
    <name evidence="3" type="ORF">LEM8419_01229</name>
</gene>
<evidence type="ECO:0000313" key="4">
    <source>
        <dbReference type="Proteomes" id="UP000837803"/>
    </source>
</evidence>
<sequence length="149" mass="16898">MADHTKQFPEQANKTTEVVDESTISVIKEQLSVTTREVVTGEVNVHKTVQTETVDVPLTTIHTAYRETRVPINQVVDTMPQPRYEGKNLIVPVVREEEVITKRLVLVEEIHLIQETRSEEHTERVELHTEQAVVSRSPPTTNTTAPLPE</sequence>
<feature type="compositionally biased region" description="Polar residues" evidence="1">
    <location>
        <begin position="132"/>
        <end position="149"/>
    </location>
</feature>
<dbReference type="Pfam" id="PF09557">
    <property type="entry name" value="DUF2382"/>
    <property type="match status" value="1"/>
</dbReference>
<dbReference type="Proteomes" id="UP000837803">
    <property type="component" value="Unassembled WGS sequence"/>
</dbReference>
<feature type="region of interest" description="Disordered" evidence="1">
    <location>
        <begin position="121"/>
        <end position="149"/>
    </location>
</feature>
<feature type="domain" description="DUF2382" evidence="2">
    <location>
        <begin position="25"/>
        <end position="134"/>
    </location>
</feature>
<evidence type="ECO:0000256" key="1">
    <source>
        <dbReference type="SAM" id="MobiDB-lite"/>
    </source>
</evidence>
<comment type="caution">
    <text evidence="3">The sequence shown here is derived from an EMBL/GenBank/DDBJ whole genome shotgun (WGS) entry which is preliminary data.</text>
</comment>
<evidence type="ECO:0000313" key="3">
    <source>
        <dbReference type="EMBL" id="CAH1000040.1"/>
    </source>
</evidence>
<evidence type="ECO:0000259" key="2">
    <source>
        <dbReference type="Pfam" id="PF09557"/>
    </source>
</evidence>
<name>A0ABM9AZ96_9BACT</name>
<proteinExistence type="predicted"/>